<sequence>MRTEKTPASHPSGHPRSRQNPLQIFLKPDICVHSPILPLTLRKITSWECDAEVELAVVISKMCRDVTPARATEFVLGYMTANDMTARKIQGRGSQWGYSKGFDGFCPMRPCLVARKAIPDPSLLLLKTTLDGWLAQNGTAKNLVFSVAECISHISQGTTLTVVFTGTPAGIGHSYSPPLYLKKGSDLKMWISHSLGTLVNEVEQGK</sequence>
<dbReference type="Proteomes" id="UP000242519">
    <property type="component" value="Unassembled WGS sequence"/>
</dbReference>
<evidence type="ECO:0000313" key="6">
    <source>
        <dbReference type="Proteomes" id="UP000242519"/>
    </source>
</evidence>
<evidence type="ECO:0000256" key="1">
    <source>
        <dbReference type="ARBA" id="ARBA00010211"/>
    </source>
</evidence>
<proteinExistence type="inferred from homology"/>
<dbReference type="InParanoid" id="A0A218Z765"/>
<reference evidence="5 6" key="1">
    <citation type="submission" date="2017-04" db="EMBL/GenBank/DDBJ databases">
        <title>Draft genome sequence of Marssonina coronaria NL1: causal agent of apple blotch.</title>
        <authorList>
            <person name="Cheng Q."/>
        </authorList>
    </citation>
    <scope>NUCLEOTIDE SEQUENCE [LARGE SCALE GENOMIC DNA]</scope>
    <source>
        <strain evidence="5 6">NL1</strain>
    </source>
</reference>
<dbReference type="Pfam" id="PF01557">
    <property type="entry name" value="FAA_hydrolase"/>
    <property type="match status" value="1"/>
</dbReference>
<feature type="region of interest" description="Disordered" evidence="3">
    <location>
        <begin position="1"/>
        <end position="20"/>
    </location>
</feature>
<dbReference type="PANTHER" id="PTHR11820">
    <property type="entry name" value="ACYLPYRUVASE"/>
    <property type="match status" value="1"/>
</dbReference>
<evidence type="ECO:0000313" key="5">
    <source>
        <dbReference type="EMBL" id="OWP03921.1"/>
    </source>
</evidence>
<dbReference type="STRING" id="503106.A0A218Z765"/>
<dbReference type="PANTHER" id="PTHR11820:SF7">
    <property type="entry name" value="ACYLPYRUVASE FAHD1, MITOCHONDRIAL"/>
    <property type="match status" value="1"/>
</dbReference>
<name>A0A218Z765_9HELO</name>
<dbReference type="SUPFAM" id="SSF56529">
    <property type="entry name" value="FAH"/>
    <property type="match status" value="1"/>
</dbReference>
<dbReference type="InterPro" id="IPR011234">
    <property type="entry name" value="Fumarylacetoacetase-like_C"/>
</dbReference>
<evidence type="ECO:0000259" key="4">
    <source>
        <dbReference type="Pfam" id="PF01557"/>
    </source>
</evidence>
<accession>A0A218Z765</accession>
<feature type="domain" description="Fumarylacetoacetase-like C-terminal" evidence="4">
    <location>
        <begin position="18"/>
        <end position="202"/>
    </location>
</feature>
<comment type="caution">
    <text evidence="5">The sequence shown here is derived from an EMBL/GenBank/DDBJ whole genome shotgun (WGS) entry which is preliminary data.</text>
</comment>
<evidence type="ECO:0000256" key="2">
    <source>
        <dbReference type="ARBA" id="ARBA00022723"/>
    </source>
</evidence>
<dbReference type="OrthoDB" id="411064at2759"/>
<gene>
    <name evidence="5" type="ORF">B2J93_169</name>
</gene>
<dbReference type="EMBL" id="MZNU01000155">
    <property type="protein sequence ID" value="OWP03921.1"/>
    <property type="molecule type" value="Genomic_DNA"/>
</dbReference>
<organism evidence="5 6">
    <name type="scientific">Diplocarpon coronariae</name>
    <dbReference type="NCBI Taxonomy" id="2795749"/>
    <lineage>
        <taxon>Eukaryota</taxon>
        <taxon>Fungi</taxon>
        <taxon>Dikarya</taxon>
        <taxon>Ascomycota</taxon>
        <taxon>Pezizomycotina</taxon>
        <taxon>Leotiomycetes</taxon>
        <taxon>Helotiales</taxon>
        <taxon>Drepanopezizaceae</taxon>
        <taxon>Diplocarpon</taxon>
    </lineage>
</organism>
<dbReference type="InterPro" id="IPR036663">
    <property type="entry name" value="Fumarylacetoacetase_C_sf"/>
</dbReference>
<dbReference type="AlphaFoldDB" id="A0A218Z765"/>
<keyword evidence="5" id="KW-0378">Hydrolase</keyword>
<comment type="similarity">
    <text evidence="1">Belongs to the FAH family.</text>
</comment>
<dbReference type="Gene3D" id="3.90.850.10">
    <property type="entry name" value="Fumarylacetoacetase-like, C-terminal domain"/>
    <property type="match status" value="1"/>
</dbReference>
<evidence type="ECO:0000256" key="3">
    <source>
        <dbReference type="SAM" id="MobiDB-lite"/>
    </source>
</evidence>
<keyword evidence="2" id="KW-0479">Metal-binding</keyword>
<dbReference type="GO" id="GO:0018773">
    <property type="term" value="F:acetylpyruvate hydrolase activity"/>
    <property type="evidence" value="ECO:0007669"/>
    <property type="project" value="TreeGrafter"/>
</dbReference>
<keyword evidence="6" id="KW-1185">Reference proteome</keyword>
<dbReference type="GO" id="GO:0046872">
    <property type="term" value="F:metal ion binding"/>
    <property type="evidence" value="ECO:0007669"/>
    <property type="project" value="UniProtKB-KW"/>
</dbReference>
<protein>
    <submittedName>
        <fullName evidence="5">Fumarylacetoacetate hydrolase</fullName>
    </submittedName>
</protein>